<feature type="domain" description="C2H2-type" evidence="2">
    <location>
        <begin position="280"/>
        <end position="302"/>
    </location>
</feature>
<name>A0AAV7KY93_PLEWA</name>
<organism evidence="3 4">
    <name type="scientific">Pleurodeles waltl</name>
    <name type="common">Iberian ribbed newt</name>
    <dbReference type="NCBI Taxonomy" id="8319"/>
    <lineage>
        <taxon>Eukaryota</taxon>
        <taxon>Metazoa</taxon>
        <taxon>Chordata</taxon>
        <taxon>Craniata</taxon>
        <taxon>Vertebrata</taxon>
        <taxon>Euteleostomi</taxon>
        <taxon>Amphibia</taxon>
        <taxon>Batrachia</taxon>
        <taxon>Caudata</taxon>
        <taxon>Salamandroidea</taxon>
        <taxon>Salamandridae</taxon>
        <taxon>Pleurodelinae</taxon>
        <taxon>Pleurodeles</taxon>
    </lineage>
</organism>
<evidence type="ECO:0000256" key="1">
    <source>
        <dbReference type="SAM" id="MobiDB-lite"/>
    </source>
</evidence>
<dbReference type="AlphaFoldDB" id="A0AAV7KY93"/>
<dbReference type="InterPro" id="IPR013087">
    <property type="entry name" value="Znf_C2H2_type"/>
</dbReference>
<reference evidence="3" key="1">
    <citation type="journal article" date="2022" name="bioRxiv">
        <title>Sequencing and chromosome-scale assembly of the giantPleurodeles waltlgenome.</title>
        <authorList>
            <person name="Brown T."/>
            <person name="Elewa A."/>
            <person name="Iarovenko S."/>
            <person name="Subramanian E."/>
            <person name="Araus A.J."/>
            <person name="Petzold A."/>
            <person name="Susuki M."/>
            <person name="Suzuki K.-i.T."/>
            <person name="Hayashi T."/>
            <person name="Toyoda A."/>
            <person name="Oliveira C."/>
            <person name="Osipova E."/>
            <person name="Leigh N.D."/>
            <person name="Simon A."/>
            <person name="Yun M.H."/>
        </authorList>
    </citation>
    <scope>NUCLEOTIDE SEQUENCE</scope>
    <source>
        <strain evidence="3">20211129_DDA</strain>
        <tissue evidence="3">Liver</tissue>
    </source>
</reference>
<keyword evidence="4" id="KW-1185">Reference proteome</keyword>
<sequence length="676" mass="74415">MASLGSGEPGGTVYCFICGGAMLRGRELQLPVRCPPEPGGPFFPFLAQQEPAPGASEPSADGTVPCCAVCQHFLAEQWSAFERRRTPLDKRMYWLKRPYQCGGAVDPRKPTPREWNPAYEDALNTRGDSELSSLSEDETLSEPEQEASHTRPLRAPCAHTPVQDIGALRGKAGQNVLHIKQPEWSQGARNGRAGQATAHAQHHKEEAQQALPTAASPLISRSGPGQRDCSSEDINITSDDDEYRIRNWGEAKKENGVGPTVRHCDGITPTAVLVAGGTACYICGSRLSQASLHQIHVQKQEHPPHEPFFPFLWLHNPPPGAQPISPSGSTLVCPCCFSSLMQQWQSFEVASVPVLQRLYMVPLNAKALGMPSKDGAQFKVETVPAGHEVCYLCGEDTKEAKLVACKVTNGNARNTMHFPFLGQLPCPPNSKGLTSKGEASSCRKCYGVLEDIWAIYRACQTEELITSVQSFLGRYHQVFSMDETNVMPSRRGHVVICYICGSEMGAGQEFQLNVNPPNRYGDKEPFFPFLTVYPPAPRARPADSIGLVSTCSLCYHDLLGQWLQHEGRSTLHPSSPWSRQYKVETFVCFFCRLEKKRCLGLKAVRVARLPIFLYTPRVSNSLLVDDGKELTIGTCAECRAVVLAGKVVTNGDLLGPRPPSTKEKVRRNNLYSFFYS</sequence>
<feature type="region of interest" description="Disordered" evidence="1">
    <location>
        <begin position="124"/>
        <end position="154"/>
    </location>
</feature>
<dbReference type="PANTHER" id="PTHR40240">
    <property type="entry name" value="PLEXUS, ISOFORM A"/>
    <property type="match status" value="1"/>
</dbReference>
<evidence type="ECO:0000259" key="2">
    <source>
        <dbReference type="PROSITE" id="PS00028"/>
    </source>
</evidence>
<feature type="compositionally biased region" description="Acidic residues" evidence="1">
    <location>
        <begin position="135"/>
        <end position="145"/>
    </location>
</feature>
<proteinExistence type="predicted"/>
<evidence type="ECO:0000313" key="4">
    <source>
        <dbReference type="Proteomes" id="UP001066276"/>
    </source>
</evidence>
<dbReference type="PROSITE" id="PS00028">
    <property type="entry name" value="ZINC_FINGER_C2H2_1"/>
    <property type="match status" value="1"/>
</dbReference>
<dbReference type="Proteomes" id="UP001066276">
    <property type="component" value="Chromosome 12"/>
</dbReference>
<evidence type="ECO:0000313" key="3">
    <source>
        <dbReference type="EMBL" id="KAJ1084237.1"/>
    </source>
</evidence>
<comment type="caution">
    <text evidence="3">The sequence shown here is derived from an EMBL/GenBank/DDBJ whole genome shotgun (WGS) entry which is preliminary data.</text>
</comment>
<accession>A0AAV7KY93</accession>
<dbReference type="EMBL" id="JANPWB010000016">
    <property type="protein sequence ID" value="KAJ1084237.1"/>
    <property type="molecule type" value="Genomic_DNA"/>
</dbReference>
<feature type="region of interest" description="Disordered" evidence="1">
    <location>
        <begin position="184"/>
        <end position="210"/>
    </location>
</feature>
<dbReference type="PANTHER" id="PTHR40240:SF1">
    <property type="entry name" value="PLEXUS, ISOFORM A"/>
    <property type="match status" value="1"/>
</dbReference>
<protein>
    <recommendedName>
        <fullName evidence="2">C2H2-type domain-containing protein</fullName>
    </recommendedName>
</protein>
<gene>
    <name evidence="3" type="ORF">NDU88_004389</name>
</gene>